<proteinExistence type="predicted"/>
<feature type="domain" description="MADF" evidence="3">
    <location>
        <begin position="8"/>
        <end position="114"/>
    </location>
</feature>
<sequence length="223" mass="26847">MFYINPEKLIKAVKMRPGLYKTKANFYKSHKRKDKIWREVAKEIHENWNQLNQQHKVEYVREIRKCWQNLRTSFTRELKWQRKENIKQESDQHIKKRKRCEYFNDLLFLTDTTDPFDSSSSEPEEIISDYGESSSDVKNAHTMKTETIPEQNYPQPQVVCERNNTLEEKVLDMLKDIKNDEDDEDRQFMLSLVSTLRKLNAKQKSTARIEILKVLQNILFEKN</sequence>
<evidence type="ECO:0000259" key="3">
    <source>
        <dbReference type="PROSITE" id="PS51029"/>
    </source>
</evidence>
<accession>A0AAU9U6B1</accession>
<protein>
    <recommendedName>
        <fullName evidence="7">MADF domain-containing protein</fullName>
    </recommendedName>
</protein>
<dbReference type="PANTHER" id="PTHR12243:SF67">
    <property type="entry name" value="COREPRESSOR OF PANGOLIN, ISOFORM A-RELATED"/>
    <property type="match status" value="1"/>
</dbReference>
<dbReference type="SMART" id="SM00595">
    <property type="entry name" value="MADF"/>
    <property type="match status" value="1"/>
</dbReference>
<evidence type="ECO:0000256" key="2">
    <source>
        <dbReference type="SAM" id="MobiDB-lite"/>
    </source>
</evidence>
<comment type="caution">
    <text evidence="5">The sequence shown here is derived from an EMBL/GenBank/DDBJ whole genome shotgun (WGS) entry which is preliminary data.</text>
</comment>
<dbReference type="InterPro" id="IPR039353">
    <property type="entry name" value="TF_Adf1"/>
</dbReference>
<dbReference type="Proteomes" id="UP001153954">
    <property type="component" value="Unassembled WGS sequence"/>
</dbReference>
<dbReference type="GO" id="GO:0005667">
    <property type="term" value="C:transcription regulator complex"/>
    <property type="evidence" value="ECO:0007669"/>
    <property type="project" value="TreeGrafter"/>
</dbReference>
<name>A0AAU9U6B1_EUPED</name>
<keyword evidence="1" id="KW-0539">Nucleus</keyword>
<evidence type="ECO:0000259" key="4">
    <source>
        <dbReference type="PROSITE" id="PS51031"/>
    </source>
</evidence>
<dbReference type="InterPro" id="IPR006578">
    <property type="entry name" value="MADF-dom"/>
</dbReference>
<dbReference type="PANTHER" id="PTHR12243">
    <property type="entry name" value="MADF DOMAIN TRANSCRIPTION FACTOR"/>
    <property type="match status" value="1"/>
</dbReference>
<dbReference type="AlphaFoldDB" id="A0AAU9U6B1"/>
<feature type="domain" description="BESS" evidence="4">
    <location>
        <begin position="182"/>
        <end position="221"/>
    </location>
</feature>
<comment type="subcellular location">
    <subcellularLocation>
        <location evidence="1">Nucleus</location>
    </subcellularLocation>
</comment>
<evidence type="ECO:0000256" key="1">
    <source>
        <dbReference type="PROSITE-ProRule" id="PRU00371"/>
    </source>
</evidence>
<evidence type="ECO:0000313" key="6">
    <source>
        <dbReference type="Proteomes" id="UP001153954"/>
    </source>
</evidence>
<dbReference type="Pfam" id="PF10545">
    <property type="entry name" value="MADF_DNA_bdg"/>
    <property type="match status" value="1"/>
</dbReference>
<evidence type="ECO:0000313" key="5">
    <source>
        <dbReference type="EMBL" id="CAH2093255.1"/>
    </source>
</evidence>
<dbReference type="Pfam" id="PF02944">
    <property type="entry name" value="BESS"/>
    <property type="match status" value="1"/>
</dbReference>
<dbReference type="GO" id="GO:0005634">
    <property type="term" value="C:nucleus"/>
    <property type="evidence" value="ECO:0007669"/>
    <property type="project" value="UniProtKB-SubCell"/>
</dbReference>
<feature type="region of interest" description="Disordered" evidence="2">
    <location>
        <begin position="114"/>
        <end position="137"/>
    </location>
</feature>
<dbReference type="PROSITE" id="PS51031">
    <property type="entry name" value="BESS"/>
    <property type="match status" value="1"/>
</dbReference>
<evidence type="ECO:0008006" key="7">
    <source>
        <dbReference type="Google" id="ProtNLM"/>
    </source>
</evidence>
<reference evidence="5" key="1">
    <citation type="submission" date="2022-03" db="EMBL/GenBank/DDBJ databases">
        <authorList>
            <person name="Tunstrom K."/>
        </authorList>
    </citation>
    <scope>NUCLEOTIDE SEQUENCE</scope>
</reference>
<organism evidence="5 6">
    <name type="scientific">Euphydryas editha</name>
    <name type="common">Edith's checkerspot</name>
    <dbReference type="NCBI Taxonomy" id="104508"/>
    <lineage>
        <taxon>Eukaryota</taxon>
        <taxon>Metazoa</taxon>
        <taxon>Ecdysozoa</taxon>
        <taxon>Arthropoda</taxon>
        <taxon>Hexapoda</taxon>
        <taxon>Insecta</taxon>
        <taxon>Pterygota</taxon>
        <taxon>Neoptera</taxon>
        <taxon>Endopterygota</taxon>
        <taxon>Lepidoptera</taxon>
        <taxon>Glossata</taxon>
        <taxon>Ditrysia</taxon>
        <taxon>Papilionoidea</taxon>
        <taxon>Nymphalidae</taxon>
        <taxon>Nymphalinae</taxon>
        <taxon>Euphydryas</taxon>
    </lineage>
</organism>
<keyword evidence="6" id="KW-1185">Reference proteome</keyword>
<dbReference type="GO" id="GO:0003677">
    <property type="term" value="F:DNA binding"/>
    <property type="evidence" value="ECO:0007669"/>
    <property type="project" value="InterPro"/>
</dbReference>
<dbReference type="InterPro" id="IPR004210">
    <property type="entry name" value="BESS_motif"/>
</dbReference>
<dbReference type="GO" id="GO:0006357">
    <property type="term" value="P:regulation of transcription by RNA polymerase II"/>
    <property type="evidence" value="ECO:0007669"/>
    <property type="project" value="TreeGrafter"/>
</dbReference>
<dbReference type="EMBL" id="CAKOGL010000012">
    <property type="protein sequence ID" value="CAH2093255.1"/>
    <property type="molecule type" value="Genomic_DNA"/>
</dbReference>
<gene>
    <name evidence="5" type="ORF">EEDITHA_LOCUS8938</name>
</gene>
<dbReference type="PROSITE" id="PS51029">
    <property type="entry name" value="MADF"/>
    <property type="match status" value="1"/>
</dbReference>